<dbReference type="RefSeq" id="WP_073136144.1">
    <property type="nucleotide sequence ID" value="NZ_FQWQ01000002.1"/>
</dbReference>
<evidence type="ECO:0008006" key="4">
    <source>
        <dbReference type="Google" id="ProtNLM"/>
    </source>
</evidence>
<dbReference type="OrthoDB" id="1163539at2"/>
<evidence type="ECO:0000313" key="3">
    <source>
        <dbReference type="Proteomes" id="UP000184212"/>
    </source>
</evidence>
<accession>A0A1M5REV7</accession>
<organism evidence="2 3">
    <name type="scientific">Chryseolinea serpens</name>
    <dbReference type="NCBI Taxonomy" id="947013"/>
    <lineage>
        <taxon>Bacteria</taxon>
        <taxon>Pseudomonadati</taxon>
        <taxon>Bacteroidota</taxon>
        <taxon>Cytophagia</taxon>
        <taxon>Cytophagales</taxon>
        <taxon>Fulvivirgaceae</taxon>
        <taxon>Chryseolinea</taxon>
    </lineage>
</organism>
<proteinExistence type="predicted"/>
<dbReference type="PROSITE" id="PS51257">
    <property type="entry name" value="PROKAR_LIPOPROTEIN"/>
    <property type="match status" value="1"/>
</dbReference>
<dbReference type="Proteomes" id="UP000184212">
    <property type="component" value="Unassembled WGS sequence"/>
</dbReference>
<dbReference type="EMBL" id="FQWQ01000002">
    <property type="protein sequence ID" value="SHH24626.1"/>
    <property type="molecule type" value="Genomic_DNA"/>
</dbReference>
<dbReference type="AlphaFoldDB" id="A0A1M5REV7"/>
<sequence length="185" mass="21544">MTLARFTLRIWLLALPLLSACTPLREIGQPTAQAIDRNSPASFTGQYTIKTPDIYAPSLWDIVAPYQGAWRKGNTRPTVTRDSLYIDIHPSGEDKITFTLYDEQGLVRSKTIRGKYKDGYFYSPQKMVLVPFFPMLFHYNFQRFRIGQADHHLVIHERRNSISLFFLIHVSKDNWRGQMEFASRK</sequence>
<name>A0A1M5REV7_9BACT</name>
<keyword evidence="3" id="KW-1185">Reference proteome</keyword>
<dbReference type="STRING" id="947013.SAMN04488109_3347"/>
<feature type="signal peptide" evidence="1">
    <location>
        <begin position="1"/>
        <end position="19"/>
    </location>
</feature>
<feature type="chain" id="PRO_5012251746" description="Lipoprotein" evidence="1">
    <location>
        <begin position="20"/>
        <end position="185"/>
    </location>
</feature>
<gene>
    <name evidence="2" type="ORF">SAMN04488109_3347</name>
</gene>
<evidence type="ECO:0000256" key="1">
    <source>
        <dbReference type="SAM" id="SignalP"/>
    </source>
</evidence>
<reference evidence="2 3" key="1">
    <citation type="submission" date="2016-11" db="EMBL/GenBank/DDBJ databases">
        <authorList>
            <person name="Jaros S."/>
            <person name="Januszkiewicz K."/>
            <person name="Wedrychowicz H."/>
        </authorList>
    </citation>
    <scope>NUCLEOTIDE SEQUENCE [LARGE SCALE GENOMIC DNA]</scope>
    <source>
        <strain evidence="2 3">DSM 24574</strain>
    </source>
</reference>
<keyword evidence="1" id="KW-0732">Signal</keyword>
<evidence type="ECO:0000313" key="2">
    <source>
        <dbReference type="EMBL" id="SHH24626.1"/>
    </source>
</evidence>
<protein>
    <recommendedName>
        <fullName evidence="4">Lipoprotein</fullName>
    </recommendedName>
</protein>